<protein>
    <submittedName>
        <fullName evidence="4">Angiopoietin-related protein 1</fullName>
    </submittedName>
</protein>
<dbReference type="SMART" id="SM00186">
    <property type="entry name" value="FBG"/>
    <property type="match status" value="1"/>
</dbReference>
<dbReference type="InterPro" id="IPR014716">
    <property type="entry name" value="Fibrinogen_a/b/g_C_1"/>
</dbReference>
<evidence type="ECO:0000313" key="4">
    <source>
        <dbReference type="EMBL" id="KAJ8047329.1"/>
    </source>
</evidence>
<organism evidence="4 5">
    <name type="scientific">Holothuria leucospilota</name>
    <name type="common">Black long sea cucumber</name>
    <name type="synonym">Mertensiothuria leucospilota</name>
    <dbReference type="NCBI Taxonomy" id="206669"/>
    <lineage>
        <taxon>Eukaryota</taxon>
        <taxon>Metazoa</taxon>
        <taxon>Echinodermata</taxon>
        <taxon>Eleutherozoa</taxon>
        <taxon>Echinozoa</taxon>
        <taxon>Holothuroidea</taxon>
        <taxon>Aspidochirotacea</taxon>
        <taxon>Aspidochirotida</taxon>
        <taxon>Holothuriidae</taxon>
        <taxon>Holothuria</taxon>
    </lineage>
</organism>
<dbReference type="PROSITE" id="PS51406">
    <property type="entry name" value="FIBRINOGEN_C_2"/>
    <property type="match status" value="1"/>
</dbReference>
<gene>
    <name evidence="4" type="ORF">HOLleu_06305</name>
</gene>
<dbReference type="SUPFAM" id="SSF56496">
    <property type="entry name" value="Fibrinogen C-terminal domain-like"/>
    <property type="match status" value="1"/>
</dbReference>
<evidence type="ECO:0000259" key="3">
    <source>
        <dbReference type="PROSITE" id="PS51406"/>
    </source>
</evidence>
<dbReference type="GO" id="GO:0005615">
    <property type="term" value="C:extracellular space"/>
    <property type="evidence" value="ECO:0007669"/>
    <property type="project" value="TreeGrafter"/>
</dbReference>
<accession>A0A9Q1CMV7</accession>
<evidence type="ECO:0000256" key="1">
    <source>
        <dbReference type="ARBA" id="ARBA00022536"/>
    </source>
</evidence>
<dbReference type="InterPro" id="IPR050373">
    <property type="entry name" value="Fibrinogen_C-term_domain"/>
</dbReference>
<dbReference type="EMBL" id="JAIZAY010000002">
    <property type="protein sequence ID" value="KAJ8047329.1"/>
    <property type="molecule type" value="Genomic_DNA"/>
</dbReference>
<dbReference type="Proteomes" id="UP001152320">
    <property type="component" value="Chromosome 2"/>
</dbReference>
<comment type="caution">
    <text evidence="4">The sequence shown here is derived from an EMBL/GenBank/DDBJ whole genome shotgun (WGS) entry which is preliminary data.</text>
</comment>
<evidence type="ECO:0000313" key="5">
    <source>
        <dbReference type="Proteomes" id="UP001152320"/>
    </source>
</evidence>
<dbReference type="Pfam" id="PF00147">
    <property type="entry name" value="Fibrinogen_C"/>
    <property type="match status" value="1"/>
</dbReference>
<dbReference type="InterPro" id="IPR002181">
    <property type="entry name" value="Fibrinogen_a/b/g_C_dom"/>
</dbReference>
<keyword evidence="1" id="KW-0245">EGF-like domain</keyword>
<dbReference type="NCBIfam" id="NF040941">
    <property type="entry name" value="GGGWT_bact"/>
    <property type="match status" value="1"/>
</dbReference>
<sequence>MFPPNIVHGNCTCQGTRQDPTGCHINCSSLKTCVCSSKYLMEDDVCVPIQECECVIDGYGVLRIYFMQDNEVYIDSNCSKRCTCTAGILLCNNSYSCDTNAVCEERHSMRQCVCNAGFTGDGTACKGPHTDCFVIFKAGYTDDGVYTIIPAGWTNLPFSVYCNMSNGGGWTVLQRRVNGSVDFYRNWSSYKEGFGALDHEFWIGNEKIYYLTNQKSYKLRIDVVNENNVVWNLIYSTVRIANEANNYQLQNLGIYSGSVGKYMLIDQFLSRITPCTNNPFSA</sequence>
<dbReference type="InterPro" id="IPR024731">
    <property type="entry name" value="NELL2-like_EGF"/>
</dbReference>
<dbReference type="InterPro" id="IPR000742">
    <property type="entry name" value="EGF"/>
</dbReference>
<keyword evidence="5" id="KW-1185">Reference proteome</keyword>
<dbReference type="AlphaFoldDB" id="A0A9Q1CMV7"/>
<dbReference type="OrthoDB" id="5874307at2759"/>
<dbReference type="Gene3D" id="2.10.25.10">
    <property type="entry name" value="Laminin"/>
    <property type="match status" value="1"/>
</dbReference>
<reference evidence="4" key="1">
    <citation type="submission" date="2021-10" db="EMBL/GenBank/DDBJ databases">
        <title>Tropical sea cucumber genome reveals ecological adaptation and Cuvierian tubules defense mechanism.</title>
        <authorList>
            <person name="Chen T."/>
        </authorList>
    </citation>
    <scope>NUCLEOTIDE SEQUENCE</scope>
    <source>
        <strain evidence="4">Nanhai2018</strain>
        <tissue evidence="4">Muscle</tissue>
    </source>
</reference>
<dbReference type="Pfam" id="PF12947">
    <property type="entry name" value="EGF_3"/>
    <property type="match status" value="1"/>
</dbReference>
<feature type="domain" description="Fibrinogen C-terminal" evidence="3">
    <location>
        <begin position="123"/>
        <end position="282"/>
    </location>
</feature>
<name>A0A9Q1CMV7_HOLLE</name>
<evidence type="ECO:0000256" key="2">
    <source>
        <dbReference type="ARBA" id="ARBA00023157"/>
    </source>
</evidence>
<dbReference type="InterPro" id="IPR036056">
    <property type="entry name" value="Fibrinogen-like_C"/>
</dbReference>
<proteinExistence type="predicted"/>
<dbReference type="Gene3D" id="3.90.215.10">
    <property type="entry name" value="Gamma Fibrinogen, chain A, domain 1"/>
    <property type="match status" value="1"/>
</dbReference>
<keyword evidence="2" id="KW-1015">Disulfide bond</keyword>
<dbReference type="PANTHER" id="PTHR19143">
    <property type="entry name" value="FIBRINOGEN/TENASCIN/ANGIOPOEITIN"/>
    <property type="match status" value="1"/>
</dbReference>
<dbReference type="PROSITE" id="PS01186">
    <property type="entry name" value="EGF_2"/>
    <property type="match status" value="1"/>
</dbReference>